<reference evidence="2 3" key="1">
    <citation type="submission" date="2023-12" db="EMBL/GenBank/DDBJ databases">
        <title>Friends and Foes: Symbiotic and Algicidal bacterial influence on Karenia brevis blooms.</title>
        <authorList>
            <person name="Fei C."/>
            <person name="Mohamed A.R."/>
            <person name="Booker A."/>
            <person name="Arshad M."/>
            <person name="Klass S."/>
            <person name="Ahn S."/>
            <person name="Gilbert P.M."/>
            <person name="Heil C.A."/>
            <person name="Martinez J.M."/>
            <person name="Amin S.A."/>
        </authorList>
    </citation>
    <scope>NUCLEOTIDE SEQUENCE [LARGE SCALE GENOMIC DNA]</scope>
    <source>
        <strain evidence="2 3">CE15</strain>
    </source>
</reference>
<keyword evidence="1" id="KW-0812">Transmembrane</keyword>
<gene>
    <name evidence="2" type="ORF">WAE96_18975</name>
</gene>
<feature type="transmembrane region" description="Helical" evidence="1">
    <location>
        <begin position="29"/>
        <end position="46"/>
    </location>
</feature>
<accession>A0ABU8EXQ8</accession>
<proteinExistence type="predicted"/>
<feature type="transmembrane region" description="Helical" evidence="1">
    <location>
        <begin position="58"/>
        <end position="90"/>
    </location>
</feature>
<evidence type="ECO:0000256" key="1">
    <source>
        <dbReference type="SAM" id="Phobius"/>
    </source>
</evidence>
<sequence>MTLFTPLIYSLFLLGSVSCYVLHSSFAVPIVLAATFPALIGSFIPFKNEFKHHPYAAIYTGCFAGMCSTAAINSLWELIFVALIGTFLYIKSISLFEGFGGRLGGIAFTCSALFVLIKGVL</sequence>
<dbReference type="EMBL" id="JBAWKS010000002">
    <property type="protein sequence ID" value="MEI4551767.1"/>
    <property type="molecule type" value="Genomic_DNA"/>
</dbReference>
<keyword evidence="1" id="KW-0472">Membrane</keyword>
<keyword evidence="3" id="KW-1185">Reference proteome</keyword>
<comment type="caution">
    <text evidence="2">The sequence shown here is derived from an EMBL/GenBank/DDBJ whole genome shotgun (WGS) entry which is preliminary data.</text>
</comment>
<dbReference type="Proteomes" id="UP001382455">
    <property type="component" value="Unassembled WGS sequence"/>
</dbReference>
<feature type="transmembrane region" description="Helical" evidence="1">
    <location>
        <begin position="102"/>
        <end position="120"/>
    </location>
</feature>
<evidence type="ECO:0000313" key="2">
    <source>
        <dbReference type="EMBL" id="MEI4551767.1"/>
    </source>
</evidence>
<protein>
    <submittedName>
        <fullName evidence="2">Uncharacterized protein</fullName>
    </submittedName>
</protein>
<name>A0ABU8EXQ8_9GAMM</name>
<organism evidence="2 3">
    <name type="scientific">Pseudoalteromonas spongiae</name>
    <dbReference type="NCBI Taxonomy" id="298657"/>
    <lineage>
        <taxon>Bacteria</taxon>
        <taxon>Pseudomonadati</taxon>
        <taxon>Pseudomonadota</taxon>
        <taxon>Gammaproteobacteria</taxon>
        <taxon>Alteromonadales</taxon>
        <taxon>Pseudoalteromonadaceae</taxon>
        <taxon>Pseudoalteromonas</taxon>
    </lineage>
</organism>
<evidence type="ECO:0000313" key="3">
    <source>
        <dbReference type="Proteomes" id="UP001382455"/>
    </source>
</evidence>
<keyword evidence="1" id="KW-1133">Transmembrane helix</keyword>